<evidence type="ECO:0000256" key="5">
    <source>
        <dbReference type="RuleBase" id="RU003582"/>
    </source>
</evidence>
<comment type="subcellular location">
    <subcellularLocation>
        <location evidence="3">Cell membrane</location>
        <topology evidence="3">Peripheral membrane protein</topology>
        <orientation evidence="3">Cytoplasmic side</orientation>
    </subcellularLocation>
</comment>
<evidence type="ECO:0000313" key="8">
    <source>
        <dbReference type="Proteomes" id="UP000183085"/>
    </source>
</evidence>
<dbReference type="EC" id="7.1.1.-" evidence="3"/>
<dbReference type="PANTHER" id="PTHR10884">
    <property type="entry name" value="NADH DEHYDROGENASE UBIQUINONE IRON-SULFUR PROTEIN 3"/>
    <property type="match status" value="1"/>
</dbReference>
<dbReference type="EMBL" id="MNYI01000235">
    <property type="protein sequence ID" value="OIP36643.1"/>
    <property type="molecule type" value="Genomic_DNA"/>
</dbReference>
<evidence type="ECO:0000259" key="6">
    <source>
        <dbReference type="Pfam" id="PF00329"/>
    </source>
</evidence>
<dbReference type="PANTHER" id="PTHR10884:SF14">
    <property type="entry name" value="NADH DEHYDROGENASE [UBIQUINONE] IRON-SULFUR PROTEIN 3, MITOCHONDRIAL"/>
    <property type="match status" value="1"/>
</dbReference>
<comment type="similarity">
    <text evidence="1 3 4">Belongs to the complex I 30 kDa subunit family.</text>
</comment>
<dbReference type="AlphaFoldDB" id="A0A1J5DMG6"/>
<proteinExistence type="inferred from homology"/>
<keyword evidence="2 3" id="KW-0813">Transport</keyword>
<evidence type="ECO:0000313" key="7">
    <source>
        <dbReference type="EMBL" id="OIP36643.1"/>
    </source>
</evidence>
<accession>A0A1J5DMG6</accession>
<feature type="domain" description="NADH:ubiquinone oxidoreductase 30kDa subunit" evidence="6">
    <location>
        <begin position="29"/>
        <end position="148"/>
    </location>
</feature>
<keyword evidence="3 5" id="KW-0874">Quinone</keyword>
<dbReference type="Pfam" id="PF00329">
    <property type="entry name" value="Complex1_30kDa"/>
    <property type="match status" value="1"/>
</dbReference>
<gene>
    <name evidence="3" type="primary">nuoC</name>
    <name evidence="7" type="ORF">AUJ95_09235</name>
</gene>
<comment type="caution">
    <text evidence="7">The sequence shown here is derived from an EMBL/GenBank/DDBJ whole genome shotgun (WGS) entry which is preliminary data.</text>
</comment>
<sequence length="166" mass="19432">MSKQEIIETIKAKFAGVIEEVDDTLDLTVRIKKDGILDVCRFIHDAEGLDFDYLTDICGVDYPERQPRFDVVYHLYSIDKKHRIRIKAAIGENESISSVESVWKAANWFEREAYDMLGIMFDNHSDLRRILLPEDWKGHPLRKDYPLVTNVGEKWLEEKLRTHVPV</sequence>
<name>A0A1J5DMG6_9BACT</name>
<comment type="subunit">
    <text evidence="3">NDH-1 is composed of 14 different subunits. Subunits NuoB, C, D, E, F, and G constitute the peripheral sector of the complex.</text>
</comment>
<dbReference type="InterPro" id="IPR010218">
    <property type="entry name" value="NADH_DH_suC"/>
</dbReference>
<reference evidence="7 8" key="1">
    <citation type="journal article" date="2016" name="Environ. Microbiol.">
        <title>Genomic resolution of a cold subsurface aquifer community provides metabolic insights for novel microbes adapted to high CO concentrations.</title>
        <authorList>
            <person name="Probst A.J."/>
            <person name="Castelle C.J."/>
            <person name="Singh A."/>
            <person name="Brown C.T."/>
            <person name="Anantharaman K."/>
            <person name="Sharon I."/>
            <person name="Hug L.A."/>
            <person name="Burstein D."/>
            <person name="Emerson J.B."/>
            <person name="Thomas B.C."/>
            <person name="Banfield J.F."/>
        </authorList>
    </citation>
    <scope>NUCLEOTIDE SEQUENCE [LARGE SCALE GENOMIC DNA]</scope>
    <source>
        <strain evidence="7">CG2_30_40_21</strain>
    </source>
</reference>
<dbReference type="HAMAP" id="MF_01357">
    <property type="entry name" value="NDH1_NuoC"/>
    <property type="match status" value="1"/>
</dbReference>
<dbReference type="InterPro" id="IPR001268">
    <property type="entry name" value="NADH_UbQ_OxRdtase_30kDa_su"/>
</dbReference>
<evidence type="ECO:0000256" key="2">
    <source>
        <dbReference type="ARBA" id="ARBA00022448"/>
    </source>
</evidence>
<comment type="function">
    <text evidence="3">NDH-1 shuttles electrons from NADH, via FMN and iron-sulfur (Fe-S) centers, to quinones in the respiratory chain. The immediate electron acceptor for the enzyme in this species is believed to be ubiquinone. Couples the redox reaction to proton translocation (for every two electrons transferred, four hydrogen ions are translocated across the cytoplasmic membrane), and thus conserves the redox energy in a proton gradient.</text>
</comment>
<comment type="catalytic activity">
    <reaction evidence="3 5">
        <text>a quinone + NADH + 5 H(+)(in) = a quinol + NAD(+) + 4 H(+)(out)</text>
        <dbReference type="Rhea" id="RHEA:57888"/>
        <dbReference type="ChEBI" id="CHEBI:15378"/>
        <dbReference type="ChEBI" id="CHEBI:24646"/>
        <dbReference type="ChEBI" id="CHEBI:57540"/>
        <dbReference type="ChEBI" id="CHEBI:57945"/>
        <dbReference type="ChEBI" id="CHEBI:132124"/>
    </reaction>
</comment>
<keyword evidence="3 4" id="KW-0520">NAD</keyword>
<dbReference type="GO" id="GO:0050136">
    <property type="term" value="F:NADH dehydrogenase (quinone) (non-electrogenic) activity"/>
    <property type="evidence" value="ECO:0007669"/>
    <property type="project" value="UniProtKB-UniRule"/>
</dbReference>
<evidence type="ECO:0000256" key="4">
    <source>
        <dbReference type="RuleBase" id="RU003456"/>
    </source>
</evidence>
<dbReference type="GO" id="GO:0005886">
    <property type="term" value="C:plasma membrane"/>
    <property type="evidence" value="ECO:0007669"/>
    <property type="project" value="UniProtKB-SubCell"/>
</dbReference>
<evidence type="ECO:0000256" key="1">
    <source>
        <dbReference type="ARBA" id="ARBA00007569"/>
    </source>
</evidence>
<dbReference type="InterPro" id="IPR037232">
    <property type="entry name" value="NADH_quin_OxRdtase_su_C/D-like"/>
</dbReference>
<dbReference type="InterPro" id="IPR020396">
    <property type="entry name" value="NADH_UbQ_OxRdtase_CS"/>
</dbReference>
<keyword evidence="3 4" id="KW-1278">Translocase</keyword>
<dbReference type="Gene3D" id="3.30.460.80">
    <property type="entry name" value="NADH:ubiquinone oxidoreductase, 30kDa subunit"/>
    <property type="match status" value="1"/>
</dbReference>
<keyword evidence="3" id="KW-0830">Ubiquinone</keyword>
<keyword evidence="3" id="KW-1003">Cell membrane</keyword>
<dbReference type="SUPFAM" id="SSF143243">
    <property type="entry name" value="Nqo5-like"/>
    <property type="match status" value="1"/>
</dbReference>
<dbReference type="Proteomes" id="UP000183085">
    <property type="component" value="Unassembled WGS sequence"/>
</dbReference>
<organism evidence="7 8">
    <name type="scientific">Candidatus Desantisbacteria bacterium CG2_30_40_21</name>
    <dbReference type="NCBI Taxonomy" id="1817895"/>
    <lineage>
        <taxon>Bacteria</taxon>
        <taxon>Candidatus Desantisiibacteriota</taxon>
    </lineage>
</organism>
<dbReference type="GO" id="GO:0048038">
    <property type="term" value="F:quinone binding"/>
    <property type="evidence" value="ECO:0007669"/>
    <property type="project" value="UniProtKB-KW"/>
</dbReference>
<dbReference type="STRING" id="1817895.AUJ95_09235"/>
<dbReference type="GO" id="GO:0008137">
    <property type="term" value="F:NADH dehydrogenase (ubiquinone) activity"/>
    <property type="evidence" value="ECO:0007669"/>
    <property type="project" value="InterPro"/>
</dbReference>
<protein>
    <recommendedName>
        <fullName evidence="3">NADH-quinone oxidoreductase subunit C</fullName>
        <ecNumber evidence="3">7.1.1.-</ecNumber>
    </recommendedName>
    <alternativeName>
        <fullName evidence="3">NADH dehydrogenase I subunit C</fullName>
    </alternativeName>
    <alternativeName>
        <fullName evidence="3">NDH-1 subunit C</fullName>
    </alternativeName>
</protein>
<evidence type="ECO:0000256" key="3">
    <source>
        <dbReference type="HAMAP-Rule" id="MF_01357"/>
    </source>
</evidence>
<keyword evidence="3" id="KW-0472">Membrane</keyword>
<dbReference type="NCBIfam" id="TIGR01961">
    <property type="entry name" value="NuoC_fam"/>
    <property type="match status" value="1"/>
</dbReference>
<dbReference type="PROSITE" id="PS00542">
    <property type="entry name" value="COMPLEX1_30K"/>
    <property type="match status" value="1"/>
</dbReference>